<gene>
    <name evidence="1" type="ORF">SAMN05444955_10622</name>
</gene>
<accession>A0A1H8DZ66</accession>
<dbReference type="EMBL" id="FOCQ01000006">
    <property type="protein sequence ID" value="SEN11827.1"/>
    <property type="molecule type" value="Genomic_DNA"/>
</dbReference>
<dbReference type="Proteomes" id="UP000199695">
    <property type="component" value="Unassembled WGS sequence"/>
</dbReference>
<sequence length="85" mass="9499">MRKCKRCKKRNRELRLLIKLLRILIKKCCSPQITVNANPSAQAATDNGTNVAVDDIFAAGRDIKQSSKNFDEIKSVDKSGAKPLR</sequence>
<reference evidence="1 2" key="1">
    <citation type="submission" date="2016-10" db="EMBL/GenBank/DDBJ databases">
        <authorList>
            <person name="de Groot N.N."/>
        </authorList>
    </citation>
    <scope>NUCLEOTIDE SEQUENCE [LARGE SCALE GENOMIC DNA]</scope>
    <source>
        <strain evidence="1 2">DSM 46701</strain>
    </source>
</reference>
<proteinExistence type="predicted"/>
<organism evidence="1 2">
    <name type="scientific">Lihuaxuella thermophila</name>
    <dbReference type="NCBI Taxonomy" id="1173111"/>
    <lineage>
        <taxon>Bacteria</taxon>
        <taxon>Bacillati</taxon>
        <taxon>Bacillota</taxon>
        <taxon>Bacilli</taxon>
        <taxon>Bacillales</taxon>
        <taxon>Thermoactinomycetaceae</taxon>
        <taxon>Lihuaxuella</taxon>
    </lineage>
</organism>
<protein>
    <submittedName>
        <fullName evidence="1">Uncharacterized protein</fullName>
    </submittedName>
</protein>
<dbReference type="AlphaFoldDB" id="A0A1H8DZ66"/>
<keyword evidence="2" id="KW-1185">Reference proteome</keyword>
<evidence type="ECO:0000313" key="1">
    <source>
        <dbReference type="EMBL" id="SEN11827.1"/>
    </source>
</evidence>
<name>A0A1H8DZ66_9BACL</name>
<evidence type="ECO:0000313" key="2">
    <source>
        <dbReference type="Proteomes" id="UP000199695"/>
    </source>
</evidence>